<dbReference type="EMBL" id="VXIS01000615">
    <property type="protein sequence ID" value="KAA8892730.1"/>
    <property type="molecule type" value="Genomic_DNA"/>
</dbReference>
<evidence type="ECO:0000313" key="3">
    <source>
        <dbReference type="Proteomes" id="UP000326924"/>
    </source>
</evidence>
<dbReference type="Proteomes" id="UP000326924">
    <property type="component" value="Unassembled WGS sequence"/>
</dbReference>
<evidence type="ECO:0000313" key="2">
    <source>
        <dbReference type="EMBL" id="KAA8892730.1"/>
    </source>
</evidence>
<dbReference type="InParanoid" id="A0A5J5EBW4"/>
<sequence>MGDDNTERKKRKSKWTTSYSNMTMADSEKRLGIRFRNIRWVSVDKMLAECNYTMEDEDWAVNTKDEVYKRIVQYLVVEGYPSEEDPDFKEANVSDLVLHVISPIIFDFIIKTGRKGVTLSREREIVATDSETGGTEEFVVVDQISVTAEKFVLIIEAKRSFVGQAMKQCLLSLKDARDNNGGGAVYGFVTTGENWRMIRYDGTSFRKTRNIMAVFDGMNEDKELWMKDCSVLVDCLFAAMSNGGMTAGNTTLIDGGPLERSEGGGEASHE</sequence>
<feature type="region of interest" description="Disordered" evidence="1">
    <location>
        <begin position="250"/>
        <end position="270"/>
    </location>
</feature>
<feature type="compositionally biased region" description="Basic and acidic residues" evidence="1">
    <location>
        <begin position="257"/>
        <end position="270"/>
    </location>
</feature>
<keyword evidence="3" id="KW-1185">Reference proteome</keyword>
<reference evidence="2 3" key="1">
    <citation type="submission" date="2019-09" db="EMBL/GenBank/DDBJ databases">
        <title>Draft genome of the ectomycorrhizal ascomycete Sphaerosporella brunnea.</title>
        <authorList>
            <consortium name="DOE Joint Genome Institute"/>
            <person name="Benucci G.M."/>
            <person name="Marozzi G."/>
            <person name="Antonielli L."/>
            <person name="Sanchez S."/>
            <person name="Marco P."/>
            <person name="Wang X."/>
            <person name="Falini L.B."/>
            <person name="Barry K."/>
            <person name="Haridas S."/>
            <person name="Lipzen A."/>
            <person name="Labutti K."/>
            <person name="Grigoriev I.V."/>
            <person name="Murat C."/>
            <person name="Martin F."/>
            <person name="Albertini E."/>
            <person name="Donnini D."/>
            <person name="Bonito G."/>
        </authorList>
    </citation>
    <scope>NUCLEOTIDE SEQUENCE [LARGE SCALE GENOMIC DNA]</scope>
    <source>
        <strain evidence="2 3">Sb_GMNB300</strain>
    </source>
</reference>
<dbReference type="OrthoDB" id="5355583at2759"/>
<proteinExistence type="predicted"/>
<protein>
    <submittedName>
        <fullName evidence="2">Uncharacterized protein</fullName>
    </submittedName>
</protein>
<evidence type="ECO:0000256" key="1">
    <source>
        <dbReference type="SAM" id="MobiDB-lite"/>
    </source>
</evidence>
<accession>A0A5J5EBW4</accession>
<organism evidence="2 3">
    <name type="scientific">Sphaerosporella brunnea</name>
    <dbReference type="NCBI Taxonomy" id="1250544"/>
    <lineage>
        <taxon>Eukaryota</taxon>
        <taxon>Fungi</taxon>
        <taxon>Dikarya</taxon>
        <taxon>Ascomycota</taxon>
        <taxon>Pezizomycotina</taxon>
        <taxon>Pezizomycetes</taxon>
        <taxon>Pezizales</taxon>
        <taxon>Pyronemataceae</taxon>
        <taxon>Sphaerosporella</taxon>
    </lineage>
</organism>
<gene>
    <name evidence="2" type="ORF">FN846DRAFT_924087</name>
</gene>
<name>A0A5J5EBW4_9PEZI</name>
<comment type="caution">
    <text evidence="2">The sequence shown here is derived from an EMBL/GenBank/DDBJ whole genome shotgun (WGS) entry which is preliminary data.</text>
</comment>
<dbReference type="AlphaFoldDB" id="A0A5J5EBW4"/>